<name>A0ACB0J0R5_TRIPR</name>
<accession>A0ACB0J0R5</accession>
<proteinExistence type="predicted"/>
<keyword evidence="2" id="KW-1185">Reference proteome</keyword>
<dbReference type="Proteomes" id="UP001177021">
    <property type="component" value="Unassembled WGS sequence"/>
</dbReference>
<evidence type="ECO:0000313" key="1">
    <source>
        <dbReference type="EMBL" id="CAJ2638489.1"/>
    </source>
</evidence>
<organism evidence="1 2">
    <name type="scientific">Trifolium pratense</name>
    <name type="common">Red clover</name>
    <dbReference type="NCBI Taxonomy" id="57577"/>
    <lineage>
        <taxon>Eukaryota</taxon>
        <taxon>Viridiplantae</taxon>
        <taxon>Streptophyta</taxon>
        <taxon>Embryophyta</taxon>
        <taxon>Tracheophyta</taxon>
        <taxon>Spermatophyta</taxon>
        <taxon>Magnoliopsida</taxon>
        <taxon>eudicotyledons</taxon>
        <taxon>Gunneridae</taxon>
        <taxon>Pentapetalae</taxon>
        <taxon>rosids</taxon>
        <taxon>fabids</taxon>
        <taxon>Fabales</taxon>
        <taxon>Fabaceae</taxon>
        <taxon>Papilionoideae</taxon>
        <taxon>50 kb inversion clade</taxon>
        <taxon>NPAAA clade</taxon>
        <taxon>Hologalegina</taxon>
        <taxon>IRL clade</taxon>
        <taxon>Trifolieae</taxon>
        <taxon>Trifolium</taxon>
    </lineage>
</organism>
<protein>
    <submittedName>
        <fullName evidence="1">Uncharacterized protein</fullName>
    </submittedName>
</protein>
<reference evidence="1" key="1">
    <citation type="submission" date="2023-10" db="EMBL/GenBank/DDBJ databases">
        <authorList>
            <person name="Rodriguez Cubillos JULIANA M."/>
            <person name="De Vega J."/>
        </authorList>
    </citation>
    <scope>NUCLEOTIDE SEQUENCE</scope>
</reference>
<comment type="caution">
    <text evidence="1">The sequence shown here is derived from an EMBL/GenBank/DDBJ whole genome shotgun (WGS) entry which is preliminary data.</text>
</comment>
<evidence type="ECO:0000313" key="2">
    <source>
        <dbReference type="Proteomes" id="UP001177021"/>
    </source>
</evidence>
<gene>
    <name evidence="1" type="ORF">MILVUS5_LOCUS8688</name>
</gene>
<sequence length="360" mass="41201">MSLLFLYFGYIQVSDEKTGTCYRADHLLKDYCNENIEKLQKDLTLSSEKAEELKHVLAVLDEYSYQELYAKIKKYAITAPETKNPLSYPYPFNLMFKTSIGPSDAATGFMRPETAQSIFVNFKDLYYYKGNKLPFAAAQIGQAFRYEISPRQGLLRVCEFTLAEIEHFVDPEDKFHPKFAKVANLEFFMFPRDEQRSGQSAKRIRLGRAIGKRYARTDELGVPFAVTVDSTTSVTIRERDSKDQVRVEVKKAADVIGELTEGRWTWEDVWSTFRHNSSTATDKSLKTNSPILADLSWSEPHPMPSREKEVVSDFKALSSEAIESNRDAHRQKQEEIEAQPVNVIAKQEAMEVQLKSVVAK</sequence>
<dbReference type="EMBL" id="CASHSV030000024">
    <property type="protein sequence ID" value="CAJ2638489.1"/>
    <property type="molecule type" value="Genomic_DNA"/>
</dbReference>